<keyword evidence="3" id="KW-1185">Reference proteome</keyword>
<feature type="chain" id="PRO_5026210907" evidence="1">
    <location>
        <begin position="22"/>
        <end position="108"/>
    </location>
</feature>
<name>A0A6G6Y0T9_9SPHN</name>
<organism evidence="2 3">
    <name type="scientific">Stakelama tenebrarum</name>
    <dbReference type="NCBI Taxonomy" id="2711215"/>
    <lineage>
        <taxon>Bacteria</taxon>
        <taxon>Pseudomonadati</taxon>
        <taxon>Pseudomonadota</taxon>
        <taxon>Alphaproteobacteria</taxon>
        <taxon>Sphingomonadales</taxon>
        <taxon>Sphingomonadaceae</taxon>
        <taxon>Stakelama</taxon>
    </lineage>
</organism>
<keyword evidence="1" id="KW-0732">Signal</keyword>
<dbReference type="AlphaFoldDB" id="A0A6G6Y0T9"/>
<gene>
    <name evidence="2" type="ORF">G5C33_00540</name>
</gene>
<dbReference type="EMBL" id="CP049109">
    <property type="protein sequence ID" value="QIG78427.1"/>
    <property type="molecule type" value="Genomic_DNA"/>
</dbReference>
<dbReference type="KEGG" id="spzr:G5C33_00540"/>
<proteinExistence type="predicted"/>
<feature type="signal peptide" evidence="1">
    <location>
        <begin position="1"/>
        <end position="21"/>
    </location>
</feature>
<sequence>MKKMLPALGAAALFAIPGAHAQDAAAPASATPEAATDGARFSTDTPIEELVADAEAKAVLDANIPGLTEHESYDMFKSMSLKQLAPYSQGAITDELLAKLETELTEIE</sequence>
<evidence type="ECO:0000313" key="3">
    <source>
        <dbReference type="Proteomes" id="UP000501568"/>
    </source>
</evidence>
<dbReference type="Proteomes" id="UP000501568">
    <property type="component" value="Chromosome"/>
</dbReference>
<dbReference type="RefSeq" id="WP_165325425.1">
    <property type="nucleotide sequence ID" value="NZ_CP049109.1"/>
</dbReference>
<evidence type="ECO:0000313" key="2">
    <source>
        <dbReference type="EMBL" id="QIG78427.1"/>
    </source>
</evidence>
<protein>
    <submittedName>
        <fullName evidence="2">Uncharacterized protein</fullName>
    </submittedName>
</protein>
<reference evidence="2 3" key="1">
    <citation type="submission" date="2020-02" db="EMBL/GenBank/DDBJ databases">
        <authorList>
            <person name="Zheng R.K."/>
            <person name="Sun C.M."/>
        </authorList>
    </citation>
    <scope>NUCLEOTIDE SEQUENCE [LARGE SCALE GENOMIC DNA]</scope>
    <source>
        <strain evidence="3">zrk23</strain>
    </source>
</reference>
<accession>A0A6G6Y0T9</accession>
<evidence type="ECO:0000256" key="1">
    <source>
        <dbReference type="SAM" id="SignalP"/>
    </source>
</evidence>